<dbReference type="PANTHER" id="PTHR13696:SF96">
    <property type="entry name" value="COBQ_COBB_MIND_PARA NUCLEOTIDE BINDING DOMAIN-CONTAINING PROTEIN"/>
    <property type="match status" value="1"/>
</dbReference>
<comment type="caution">
    <text evidence="1">The sequence shown here is derived from an EMBL/GenBank/DDBJ whole genome shotgun (WGS) entry which is preliminary data.</text>
</comment>
<name>A0ABY2UP77_9RHOB</name>
<dbReference type="Gene3D" id="3.40.50.300">
    <property type="entry name" value="P-loop containing nucleotide triphosphate hydrolases"/>
    <property type="match status" value="1"/>
</dbReference>
<dbReference type="SUPFAM" id="SSF52540">
    <property type="entry name" value="P-loop containing nucleoside triphosphate hydrolases"/>
    <property type="match status" value="1"/>
</dbReference>
<dbReference type="InterPro" id="IPR027417">
    <property type="entry name" value="P-loop_NTPase"/>
</dbReference>
<keyword evidence="2" id="KW-1185">Reference proteome</keyword>
<evidence type="ECO:0000313" key="1">
    <source>
        <dbReference type="EMBL" id="TLP55509.1"/>
    </source>
</evidence>
<dbReference type="InterPro" id="IPR050678">
    <property type="entry name" value="DNA_Partitioning_ATPase"/>
</dbReference>
<sequence>MCQSPQVQDTKVQTITLMNQKGGAGKSTAARVLLSAADTKGLRCAFIDADQTGNLANWAIRAAAAGLWSSGIDAYQTIDAGEVAEIVEEIEDEGDVDLLVIDTAGDASRDHDTFAILADLILCPILLSQSDLETAVGTANYLFRMRDRASNPALLPAFSVALNRLSSTASKGDAELIRTIHSNPLVGIDVDHPEEVLQILPAVLQEREAYKTMDRQGLLGRVLARQNETSPAFAKNPKHMMKALNEADAFLTACMDIALRTKE</sequence>
<dbReference type="Pfam" id="PF07015">
    <property type="entry name" value="VirC1"/>
    <property type="match status" value="1"/>
</dbReference>
<dbReference type="CDD" id="cd02042">
    <property type="entry name" value="ParAB_family"/>
    <property type="match status" value="1"/>
</dbReference>
<dbReference type="InterPro" id="IPR009744">
    <property type="entry name" value="VirC1"/>
</dbReference>
<gene>
    <name evidence="1" type="ORF">FEE96_22595</name>
</gene>
<reference evidence="1 2" key="1">
    <citation type="submission" date="2019-05" db="EMBL/GenBank/DDBJ databases">
        <title>Draft genome sequence of Pelagicola sp. DSW4-44.</title>
        <authorList>
            <person name="Oh J."/>
        </authorList>
    </citation>
    <scope>NUCLEOTIDE SEQUENCE [LARGE SCALE GENOMIC DNA]</scope>
    <source>
        <strain evidence="1 2">DSW4-44</strain>
    </source>
</reference>
<evidence type="ECO:0000313" key="2">
    <source>
        <dbReference type="Proteomes" id="UP000305041"/>
    </source>
</evidence>
<organism evidence="1 2">
    <name type="scientific">Parasedimentitalea maritima</name>
    <dbReference type="NCBI Taxonomy" id="2578117"/>
    <lineage>
        <taxon>Bacteria</taxon>
        <taxon>Pseudomonadati</taxon>
        <taxon>Pseudomonadota</taxon>
        <taxon>Alphaproteobacteria</taxon>
        <taxon>Rhodobacterales</taxon>
        <taxon>Paracoccaceae</taxon>
        <taxon>Parasedimentitalea</taxon>
    </lineage>
</organism>
<proteinExistence type="predicted"/>
<protein>
    <submittedName>
        <fullName evidence="1">ParA family protein</fullName>
    </submittedName>
</protein>
<dbReference type="Proteomes" id="UP000305041">
    <property type="component" value="Unassembled WGS sequence"/>
</dbReference>
<dbReference type="EMBL" id="VAUA01000015">
    <property type="protein sequence ID" value="TLP55509.1"/>
    <property type="molecule type" value="Genomic_DNA"/>
</dbReference>
<accession>A0ABY2UP77</accession>
<dbReference type="PANTHER" id="PTHR13696">
    <property type="entry name" value="P-LOOP CONTAINING NUCLEOSIDE TRIPHOSPHATE HYDROLASE"/>
    <property type="match status" value="1"/>
</dbReference>